<dbReference type="PANTHER" id="PTHR46992">
    <property type="entry name" value="GYF DOMAIN-CONTAINING PROTEIN"/>
    <property type="match status" value="1"/>
</dbReference>
<feature type="compositionally biased region" description="Polar residues" evidence="1">
    <location>
        <begin position="727"/>
        <end position="738"/>
    </location>
</feature>
<reference evidence="4" key="1">
    <citation type="submission" date="2016-06" db="EMBL/GenBank/DDBJ databases">
        <title>Parallel loss of symbiosis genes in relatives of nitrogen-fixing non-legume Parasponia.</title>
        <authorList>
            <person name="Van Velzen R."/>
            <person name="Holmer R."/>
            <person name="Bu F."/>
            <person name="Rutten L."/>
            <person name="Van Zeijl A."/>
            <person name="Liu W."/>
            <person name="Santuari L."/>
            <person name="Cao Q."/>
            <person name="Sharma T."/>
            <person name="Shen D."/>
            <person name="Roswanjaya Y."/>
            <person name="Wardhani T."/>
            <person name="Kalhor M.S."/>
            <person name="Jansen J."/>
            <person name="Van den Hoogen J."/>
            <person name="Gungor B."/>
            <person name="Hartog M."/>
            <person name="Hontelez J."/>
            <person name="Verver J."/>
            <person name="Yang W.-C."/>
            <person name="Schijlen E."/>
            <person name="Repin R."/>
            <person name="Schilthuizen M."/>
            <person name="Schranz E."/>
            <person name="Heidstra R."/>
            <person name="Miyata K."/>
            <person name="Fedorova E."/>
            <person name="Kohlen W."/>
            <person name="Bisseling T."/>
            <person name="Smit S."/>
            <person name="Geurts R."/>
        </authorList>
    </citation>
    <scope>NUCLEOTIDE SEQUENCE [LARGE SCALE GENOMIC DNA]</scope>
    <source>
        <strain evidence="4">cv. RG33-2</strain>
    </source>
</reference>
<feature type="compositionally biased region" description="Basic and acidic residues" evidence="1">
    <location>
        <begin position="152"/>
        <end position="208"/>
    </location>
</feature>
<dbReference type="Gene3D" id="3.30.1490.40">
    <property type="match status" value="1"/>
</dbReference>
<dbReference type="EMBL" id="JXTC01000045">
    <property type="protein sequence ID" value="PON95412.1"/>
    <property type="molecule type" value="Genomic_DNA"/>
</dbReference>
<feature type="compositionally biased region" description="Basic and acidic residues" evidence="1">
    <location>
        <begin position="220"/>
        <end position="230"/>
    </location>
</feature>
<dbReference type="STRING" id="63057.A0A2P5FCA3"/>
<feature type="compositionally biased region" description="Low complexity" evidence="1">
    <location>
        <begin position="1367"/>
        <end position="1382"/>
    </location>
</feature>
<feature type="region of interest" description="Disordered" evidence="1">
    <location>
        <begin position="1348"/>
        <end position="1382"/>
    </location>
</feature>
<evidence type="ECO:0000259" key="2">
    <source>
        <dbReference type="PROSITE" id="PS50829"/>
    </source>
</evidence>
<evidence type="ECO:0000313" key="3">
    <source>
        <dbReference type="EMBL" id="PON95412.1"/>
    </source>
</evidence>
<gene>
    <name evidence="3" type="ORF">TorRG33x02_089340</name>
</gene>
<feature type="compositionally biased region" description="Basic and acidic residues" evidence="1">
    <location>
        <begin position="1310"/>
        <end position="1321"/>
    </location>
</feature>
<evidence type="ECO:0000313" key="4">
    <source>
        <dbReference type="Proteomes" id="UP000237000"/>
    </source>
</evidence>
<feature type="compositionally biased region" description="Basic residues" evidence="1">
    <location>
        <begin position="1662"/>
        <end position="1671"/>
    </location>
</feature>
<dbReference type="InterPro" id="IPR035445">
    <property type="entry name" value="GYF-like_dom_sf"/>
</dbReference>
<feature type="compositionally biased region" description="Polar residues" evidence="1">
    <location>
        <begin position="73"/>
        <end position="93"/>
    </location>
</feature>
<feature type="region of interest" description="Disordered" evidence="1">
    <location>
        <begin position="1581"/>
        <end position="1613"/>
    </location>
</feature>
<evidence type="ECO:0000256" key="1">
    <source>
        <dbReference type="SAM" id="MobiDB-lite"/>
    </source>
</evidence>
<comment type="caution">
    <text evidence="3">The sequence shown here is derived from an EMBL/GenBank/DDBJ whole genome shotgun (WGS) entry which is preliminary data.</text>
</comment>
<accession>A0A2P5FCA3</accession>
<dbReference type="OrthoDB" id="6415790at2759"/>
<feature type="compositionally biased region" description="Polar residues" evidence="1">
    <location>
        <begin position="1581"/>
        <end position="1595"/>
    </location>
</feature>
<feature type="domain" description="GYF" evidence="2">
    <location>
        <begin position="578"/>
        <end position="629"/>
    </location>
</feature>
<feature type="region of interest" description="Disordered" evidence="1">
    <location>
        <begin position="65"/>
        <end position="260"/>
    </location>
</feature>
<feature type="region of interest" description="Disordered" evidence="1">
    <location>
        <begin position="715"/>
        <end position="759"/>
    </location>
</feature>
<feature type="region of interest" description="Disordered" evidence="1">
    <location>
        <begin position="1503"/>
        <end position="1528"/>
    </location>
</feature>
<dbReference type="SMART" id="SM00444">
    <property type="entry name" value="GYF"/>
    <property type="match status" value="1"/>
</dbReference>
<feature type="region of interest" description="Disordered" evidence="1">
    <location>
        <begin position="1648"/>
        <end position="1673"/>
    </location>
</feature>
<feature type="compositionally biased region" description="Basic and acidic residues" evidence="1">
    <location>
        <begin position="94"/>
        <end position="130"/>
    </location>
</feature>
<dbReference type="PROSITE" id="PS50829">
    <property type="entry name" value="GYF"/>
    <property type="match status" value="1"/>
</dbReference>
<dbReference type="PANTHER" id="PTHR46992:SF1">
    <property type="entry name" value="GYF DOMAIN-CONTAINING PROTEIN"/>
    <property type="match status" value="1"/>
</dbReference>
<proteinExistence type="predicted"/>
<dbReference type="InParanoid" id="A0A2P5FCA3"/>
<dbReference type="InterPro" id="IPR003169">
    <property type="entry name" value="GYF"/>
</dbReference>
<feature type="compositionally biased region" description="Basic and acidic residues" evidence="1">
    <location>
        <begin position="1503"/>
        <end position="1515"/>
    </location>
</feature>
<dbReference type="SUPFAM" id="SSF55277">
    <property type="entry name" value="GYF domain"/>
    <property type="match status" value="1"/>
</dbReference>
<feature type="region of interest" description="Disordered" evidence="1">
    <location>
        <begin position="1307"/>
        <end position="1330"/>
    </location>
</feature>
<dbReference type="Proteomes" id="UP000237000">
    <property type="component" value="Unassembled WGS sequence"/>
</dbReference>
<name>A0A2P5FCA3_TREOI</name>
<feature type="compositionally biased region" description="Low complexity" evidence="1">
    <location>
        <begin position="744"/>
        <end position="755"/>
    </location>
</feature>
<feature type="compositionally biased region" description="Polar residues" evidence="1">
    <location>
        <begin position="1349"/>
        <end position="1366"/>
    </location>
</feature>
<protein>
    <submittedName>
        <fullName evidence="3">GYF domain containing protein</fullName>
    </submittedName>
</protein>
<sequence length="1698" mass="188766">MADGKVSLPEDPLLSKMADGHFSLKNEALEGNGPEKVLTGVLDDSKDQVVSESSIPLSPQWLYSKPVDAKTVAGTSGESRAPSSLPHGNSTDPNPRDNWRLDGSQDKKDWRKTAPDVEISRRWREEERETSLLGRRDRKKEDRRADVISTRDTAESRAVSSERWHDGRSSGHESRRDNKWTSRWGPEDKEKESRAEKRTDFEKEDTNGDKQSFVSNSRPGSERESDSRDKWRPRHRLDGHSGGVAPYRAAPGFGPERGQVESSKVRFSAGRGRSNINGNQQIGKPLSTSITGTVILDKNNGMLGKSGLSSDSYCYPRGKLLDFYRKQKTNPTFDTLPDGMEDVLLITQVGTVDPLAFVAPDAEEKAVIEDIWKGKITSSEVLHNSFKDKDAGSIHNAIGINDVTLTERKQKFSINTEQNVKLVQDGALEVCFQVTGPEVLNASKSLSHKGEGSDIAVEGEHFQKILGMNVADRSIPAVSKTYNGNTSRGVTGSGSDASDLRGSESLQARDFGFESHSKVEGVELVTTKIGSQLPDDSNALFDFSSIQETSCGDETSCSDQLHLKSNEYIMERESSPEDLSLCYLDPEGNIQGPFLGIDIITWFDQGFFGTNLPVRFSDAPDGSPFQELGQVMPHLKTKSISNNNLNTRLDSCDIIDLEQLSAPDFGDSPGSNYQPYASSGFEATSCVGAQSRLPSHGYHSEVQLRDNHSLQGIVSEDEEIVFPGRPQSRNGRLLMSSSDDIHGSSLNSSSPSLPSHQDDKLHPFGLLMSELSGSSHMRHAQLSKTSLHIGDQGHFTDPLPVEDASSAYQPLLLSRTDQPSFGETWSDKSTNTTVPNPNVISGSVNTHQISHVGQDYNHFDLAEHVMSQRSLKEQLQQQNPLSHHPFAHVADMGVEQFPGFGLSQGRSSNIEQSLHHPVPGIELILEHQFKQQQQQHQLELQRQHQLELQRKKQLELEFQRQQQLEFQRQQQLELQRQQQLELQRERQLELQRERQLELQRQHQLQQHLRHQQMKLQQMQQSQAQQLLLEQLLHQQMSDPGYRQLNVDPTGDNLFDQVQLRRHLLHELQPQSHSSGNLDPSLEQFIQANISQRAIGGQESGFLDIVSQERHGSMLPLEQQHRFQQEELQAQQLSMALRQQLGMEGERHNDIPWLVDEAGHFVRNHAGHHQARVGGFNSLENYQQLQRLSSHEQQPSHLTWNPAFQEKHYRGFFEPNSMALERSLSVPAGSIGKMDVGNPQGLGLQQQNFYMPSADKLGSLSLACPPQEMTSEFHASGPVAFESSQSGDNGQLDRNFIEMRMRLSHLNAAQNRDESEVTKTHADSSTWASAEGDETRAFMDLLHQKLAHPCTQSSDVDPRHSLSSTRNQESILPISESSSSQLPFSHLEERHVGKNNHFTEGHQNPDLNVLLQDHLCSIVTNEQFNNFTDSEKLLLRSSSGTLMEDVSFLSSKRDTRYVDTSLLGNSAVGDDSMDFEGHKEKRQGVKGIISLSQSISVIEGNKEQAGKTIDIEERPSNAHSRHSSISSAGGAAGFHSYEMGLHKSLGEEGSNGRAFDNAFHKGSSVPRVLSSQDVLPETASSLHVKQTNSMSQTSDEGNAAAKVSETNASSKKDLRFRRSSSYNDAALSEASFIDMLKKPVVPEADTVNGGALESSDGGVHAVRSGKKKGKKGRQIDPALLGFKVSSNRIMMGEIHRLED</sequence>
<organism evidence="3 4">
    <name type="scientific">Trema orientale</name>
    <name type="common">Charcoal tree</name>
    <name type="synonym">Celtis orientalis</name>
    <dbReference type="NCBI Taxonomy" id="63057"/>
    <lineage>
        <taxon>Eukaryota</taxon>
        <taxon>Viridiplantae</taxon>
        <taxon>Streptophyta</taxon>
        <taxon>Embryophyta</taxon>
        <taxon>Tracheophyta</taxon>
        <taxon>Spermatophyta</taxon>
        <taxon>Magnoliopsida</taxon>
        <taxon>eudicotyledons</taxon>
        <taxon>Gunneridae</taxon>
        <taxon>Pentapetalae</taxon>
        <taxon>rosids</taxon>
        <taxon>fabids</taxon>
        <taxon>Rosales</taxon>
        <taxon>Cannabaceae</taxon>
        <taxon>Trema</taxon>
    </lineage>
</organism>
<feature type="compositionally biased region" description="Polar residues" evidence="1">
    <location>
        <begin position="209"/>
        <end position="219"/>
    </location>
</feature>
<keyword evidence="4" id="KW-1185">Reference proteome</keyword>
<dbReference type="Pfam" id="PF02213">
    <property type="entry name" value="GYF"/>
    <property type="match status" value="1"/>
</dbReference>